<dbReference type="Proteomes" id="UP000054566">
    <property type="component" value="Unassembled WGS sequence"/>
</dbReference>
<feature type="region of interest" description="Disordered" evidence="1">
    <location>
        <begin position="575"/>
        <end position="746"/>
    </location>
</feature>
<feature type="compositionally biased region" description="Low complexity" evidence="1">
    <location>
        <begin position="627"/>
        <end position="731"/>
    </location>
</feature>
<dbReference type="Pfam" id="PF21807">
    <property type="entry name" value="PfEMP1_CIDRalpha1_dom"/>
    <property type="match status" value="1"/>
</dbReference>
<feature type="region of interest" description="Disordered" evidence="1">
    <location>
        <begin position="405"/>
        <end position="436"/>
    </location>
</feature>
<dbReference type="Pfam" id="PF05424">
    <property type="entry name" value="Duffy_binding"/>
    <property type="match status" value="1"/>
</dbReference>
<evidence type="ECO:0000256" key="1">
    <source>
        <dbReference type="SAM" id="MobiDB-lite"/>
    </source>
</evidence>
<evidence type="ECO:0000259" key="4">
    <source>
        <dbReference type="Pfam" id="PF21807"/>
    </source>
</evidence>
<gene>
    <name evidence="6" type="ORF">PFLG_00097</name>
</gene>
<dbReference type="InterPro" id="IPR049158">
    <property type="entry name" value="PfEMP1_CIDRalpha1_dom"/>
</dbReference>
<feature type="region of interest" description="Disordered" evidence="1">
    <location>
        <begin position="451"/>
        <end position="521"/>
    </location>
</feature>
<feature type="compositionally biased region" description="Gly residues" evidence="1">
    <location>
        <begin position="595"/>
        <end position="605"/>
    </location>
</feature>
<reference evidence="7" key="2">
    <citation type="submission" date="2015-07" db="EMBL/GenBank/DDBJ databases">
        <title>The genome sequence of Plasmodium falciparum RAJ116.</title>
        <authorList>
            <consortium name="The Broad Institute Genome Sequencing Platform"/>
            <person name="Volkman S.K."/>
            <person name="Neafsey D.E."/>
            <person name="Dash A.P."/>
            <person name="Chitnis C.E."/>
            <person name="Hartl D.L."/>
            <person name="Young S.K."/>
            <person name="Kodira C.D."/>
            <person name="Zeng Q."/>
            <person name="Koehrsen M."/>
            <person name="Godfrey P."/>
            <person name="Alvarado L."/>
            <person name="Berlin A."/>
            <person name="Borenstein D."/>
            <person name="Chen Z."/>
            <person name="Engels R."/>
            <person name="Freedman E."/>
            <person name="Gellesch M."/>
            <person name="Goldberg J."/>
            <person name="Griggs A."/>
            <person name="Gujja S."/>
            <person name="Heiman D."/>
            <person name="Hepburn T."/>
            <person name="Howarth C."/>
            <person name="Jen D."/>
            <person name="Larson L."/>
            <person name="Lewis B."/>
            <person name="Mehta T."/>
            <person name="Park D."/>
            <person name="Pearson M."/>
            <person name="Roberts A."/>
            <person name="Saif S."/>
            <person name="Shea T."/>
            <person name="Shenoy N."/>
            <person name="Sisk P."/>
            <person name="Stolte C."/>
            <person name="Sykes S."/>
            <person name="Walk T."/>
            <person name="White J."/>
            <person name="Yandava C."/>
            <person name="Wirth D.F."/>
            <person name="Nusbaum C."/>
            <person name="Birren B."/>
        </authorList>
    </citation>
    <scope>NUCLEOTIDE SEQUENCE [LARGE SCALE GENOMIC DNA]</scope>
    <source>
        <strain evidence="7">RAJ116</strain>
    </source>
</reference>
<dbReference type="InterPro" id="IPR054595">
    <property type="entry name" value="DBL_C"/>
</dbReference>
<feature type="compositionally biased region" description="Low complexity" evidence="1">
    <location>
        <begin position="503"/>
        <end position="515"/>
    </location>
</feature>
<dbReference type="InterPro" id="IPR042202">
    <property type="entry name" value="Duffy-ag-bd_sf"/>
</dbReference>
<dbReference type="EMBL" id="GG663764">
    <property type="protein sequence ID" value="KNC35073.1"/>
    <property type="molecule type" value="Genomic_DNA"/>
</dbReference>
<name>A0A0L0CRW3_PLAFA</name>
<feature type="domain" description="Duffy-antigen binding" evidence="3">
    <location>
        <begin position="437"/>
        <end position="547"/>
    </location>
</feature>
<dbReference type="GO" id="GO:0016020">
    <property type="term" value="C:membrane"/>
    <property type="evidence" value="ECO:0007669"/>
    <property type="project" value="InterPro"/>
</dbReference>
<dbReference type="Gene3D" id="1.20.58.830">
    <property type="match status" value="2"/>
</dbReference>
<feature type="domain" description="PfEMP1 CIDRalpha1" evidence="4">
    <location>
        <begin position="167"/>
        <end position="207"/>
    </location>
</feature>
<sequence length="746" mass="81660">MDKGCSDCFFACHRYENWIDNQKEQFLKQRGEYENVINGTSSSSSSVGGKRQTRRTRSISSDDNGYESKFYKKLKERGYSEVKNFFEKLNKEKECQNFDDKGGEFDFNEHVDKDKEYKGTFYHSKYCEVCPGCGVKRDGNDWKEKSGGRCTRKKRYKILDDNNFNGIDVLSFGDKRNEIKQKIDTFCGGSNEEKEKLKEQWKCYEAQYVKEDKKEDEEDEDEVEEEDDLKDAGRFLNDSMYWRGIVGGCLKNGKKTCGKQKCKDVKETEGINKILEGEEKREKEDAAAGVPRSQNTSTIDKLLQHEEEDANKCKECPKPEDKSAARILEPSAPGTTLEDENDNNFSEESKEELENEEDTTEDTDADGWSSSPEEEIDNKLDVCETVKNALKIENLKEACSLKYGPKAPSSWKCVTPSGTTSGGEKATGGAVTATGSVCVPPRRRRLYVTPLTKLTGDNTAASQVDGTTGQSQNGRVKPNGQTAEGSQSHPVSSAKALEPVGISSQTSEGKTTSKSSGKDPREALRDAFIQSAAVGTFFLWHNYKEQFKAQHGAVEALGGFGTYGVREDGPGLVPFSGPQPTLPQAPFAASQGKVGPAGLGPGAGLPRGQHGQPHGTQLGLKKKGSSLRKSGSSLRKSGSSLRKSGSSLRKSGSSLRKSGSSLRKSGSSLRKSGSSLRKSGSSLRKSGSSLRKSGSSLRKSGSSLRKSGSSLRKSGSSLRKSGSSLRKSGSSLKERGYRYQNIVCRP</sequence>
<reference evidence="7" key="1">
    <citation type="submission" date="2015-07" db="EMBL/GenBank/DDBJ databases">
        <title>Annotation of Plasmodium falciparum RAJ116.</title>
        <authorList>
            <consortium name="The Broad Institute Genome Sequencing Platform"/>
            <person name="Volkman S.K."/>
            <person name="Neafsey D.E."/>
            <person name="Dash A.P."/>
            <person name="Chitnis C.E."/>
            <person name="Hartl D.L."/>
            <person name="Young S.K."/>
            <person name="Zeng Q."/>
            <person name="Koehrsen M."/>
            <person name="Alvarado L."/>
            <person name="Berlin A."/>
            <person name="Borenstein D."/>
            <person name="Chapman S.B."/>
            <person name="Chen Z."/>
            <person name="Engels R."/>
            <person name="Freedman E."/>
            <person name="Gellesch M."/>
            <person name="Goldberg J."/>
            <person name="Griggs A."/>
            <person name="Gujja S."/>
            <person name="Heilman E.R."/>
            <person name="Heiman D.I."/>
            <person name="Howarth C."/>
            <person name="Jen D."/>
            <person name="Larson L."/>
            <person name="Mehta T."/>
            <person name="Neiman D."/>
            <person name="Park D."/>
            <person name="Pearson M."/>
            <person name="Roberts A."/>
            <person name="Saif S."/>
            <person name="Shea T."/>
            <person name="Shenoy N."/>
            <person name="Sisk P."/>
            <person name="Stolte C."/>
            <person name="Sykes S."/>
            <person name="Walk T."/>
            <person name="White J."/>
            <person name="Yandava C."/>
            <person name="Haas B."/>
            <person name="Henn M.R."/>
            <person name="Nusbaum C."/>
            <person name="Birren B."/>
        </authorList>
    </citation>
    <scope>NUCLEOTIDE SEQUENCE [LARGE SCALE GENOMIC DNA]</scope>
    <source>
        <strain evidence="7">RAJ116</strain>
    </source>
</reference>
<dbReference type="GO" id="GO:0046789">
    <property type="term" value="F:host cell surface receptor binding"/>
    <property type="evidence" value="ECO:0007669"/>
    <property type="project" value="InterPro"/>
</dbReference>
<feature type="compositionally biased region" description="Basic and acidic residues" evidence="1">
    <location>
        <begin position="269"/>
        <end position="286"/>
    </location>
</feature>
<dbReference type="SUPFAM" id="SSF140924">
    <property type="entry name" value="Duffy binding domain-like"/>
    <property type="match status" value="3"/>
</dbReference>
<dbReference type="AlphaFoldDB" id="A0A0L0CRW3"/>
<protein>
    <submittedName>
        <fullName evidence="6">Uncharacterized protein</fullName>
    </submittedName>
</protein>
<dbReference type="Pfam" id="PF03011">
    <property type="entry name" value="PFEMP"/>
    <property type="match status" value="1"/>
</dbReference>
<feature type="compositionally biased region" description="Acidic residues" evidence="1">
    <location>
        <begin position="349"/>
        <end position="365"/>
    </location>
</feature>
<evidence type="ECO:0000259" key="3">
    <source>
        <dbReference type="Pfam" id="PF05424"/>
    </source>
</evidence>
<organism evidence="6 7">
    <name type="scientific">Plasmodium falciparum RAJ116</name>
    <dbReference type="NCBI Taxonomy" id="580058"/>
    <lineage>
        <taxon>Eukaryota</taxon>
        <taxon>Sar</taxon>
        <taxon>Alveolata</taxon>
        <taxon>Apicomplexa</taxon>
        <taxon>Aconoidasida</taxon>
        <taxon>Haemosporida</taxon>
        <taxon>Plasmodiidae</taxon>
        <taxon>Plasmodium</taxon>
        <taxon>Plasmodium (Laverania)</taxon>
    </lineage>
</organism>
<evidence type="ECO:0000313" key="7">
    <source>
        <dbReference type="Proteomes" id="UP000054566"/>
    </source>
</evidence>
<dbReference type="InterPro" id="IPR008602">
    <property type="entry name" value="Duffy-antigen-binding"/>
</dbReference>
<evidence type="ECO:0000313" key="6">
    <source>
        <dbReference type="EMBL" id="KNC35073.1"/>
    </source>
</evidence>
<feature type="region of interest" description="Disordered" evidence="1">
    <location>
        <begin position="37"/>
        <end position="62"/>
    </location>
</feature>
<proteinExistence type="predicted"/>
<dbReference type="Gene3D" id="1.20.1310.20">
    <property type="entry name" value="Duffy-antigen binding domain"/>
    <property type="match status" value="1"/>
</dbReference>
<feature type="compositionally biased region" description="Basic and acidic residues" evidence="1">
    <location>
        <begin position="302"/>
        <end position="324"/>
    </location>
</feature>
<dbReference type="InterPro" id="IPR004258">
    <property type="entry name" value="DBL"/>
</dbReference>
<accession>A0A0L0CRW3</accession>
<dbReference type="Pfam" id="PF22672">
    <property type="entry name" value="DBL_C"/>
    <property type="match status" value="1"/>
</dbReference>
<evidence type="ECO:0000259" key="2">
    <source>
        <dbReference type="Pfam" id="PF03011"/>
    </source>
</evidence>
<feature type="domain" description="Duffy-binding-like" evidence="2">
    <location>
        <begin position="263"/>
        <end position="318"/>
    </location>
</feature>
<feature type="compositionally biased region" description="Polar residues" evidence="1">
    <location>
        <begin position="455"/>
        <end position="491"/>
    </location>
</feature>
<feature type="domain" description="Duffy-binding-like" evidence="5">
    <location>
        <begin position="2"/>
        <end position="124"/>
    </location>
</feature>
<feature type="region of interest" description="Disordered" evidence="1">
    <location>
        <begin position="269"/>
        <end position="379"/>
    </location>
</feature>
<evidence type="ECO:0000259" key="5">
    <source>
        <dbReference type="Pfam" id="PF22672"/>
    </source>
</evidence>